<evidence type="ECO:0000259" key="2">
    <source>
        <dbReference type="Pfam" id="PF00814"/>
    </source>
</evidence>
<dbReference type="Proteomes" id="UP000095780">
    <property type="component" value="Unassembled WGS sequence"/>
</dbReference>
<evidence type="ECO:0000313" key="7">
    <source>
        <dbReference type="EMBL" id="RHD09706.1"/>
    </source>
</evidence>
<dbReference type="EMBL" id="CZBU01000005">
    <property type="protein sequence ID" value="CUQ78521.1"/>
    <property type="molecule type" value="Genomic_DNA"/>
</dbReference>
<organism evidence="4 10">
    <name type="scientific">Lachnospira eligens</name>
    <dbReference type="NCBI Taxonomy" id="39485"/>
    <lineage>
        <taxon>Bacteria</taxon>
        <taxon>Bacillati</taxon>
        <taxon>Bacillota</taxon>
        <taxon>Clostridia</taxon>
        <taxon>Lachnospirales</taxon>
        <taxon>Lachnospiraceae</taxon>
        <taxon>Lachnospira</taxon>
    </lineage>
</organism>
<evidence type="ECO:0000313" key="5">
    <source>
        <dbReference type="EMBL" id="MSC55849.1"/>
    </source>
</evidence>
<dbReference type="InterPro" id="IPR022496">
    <property type="entry name" value="T6A_TsaB"/>
</dbReference>
<dbReference type="PANTHER" id="PTHR11735">
    <property type="entry name" value="TRNA N6-ADENOSINE THREONYLCARBAMOYLTRANSFERASE"/>
    <property type="match status" value="1"/>
</dbReference>
<proteinExistence type="predicted"/>
<dbReference type="AlphaFoldDB" id="A0A174ZNI0"/>
<evidence type="ECO:0000313" key="4">
    <source>
        <dbReference type="EMBL" id="CUQ86469.1"/>
    </source>
</evidence>
<evidence type="ECO:0000313" key="12">
    <source>
        <dbReference type="Proteomes" id="UP000285201"/>
    </source>
</evidence>
<gene>
    <name evidence="4" type="primary">ydiC</name>
    <name evidence="5" type="synonym">tsaB</name>
    <name evidence="8" type="ORF">DW007_08230</name>
    <name evidence="7" type="ORF">DW811_04120</name>
    <name evidence="6" type="ORF">DW858_03700</name>
    <name evidence="3" type="ORF">ERS852490_02168</name>
    <name evidence="4" type="ORF">ERS852492_01855</name>
    <name evidence="5" type="ORF">GKE48_00040</name>
</gene>
<dbReference type="EMBL" id="CZBV01000004">
    <property type="protein sequence ID" value="CUQ86469.1"/>
    <property type="molecule type" value="Genomic_DNA"/>
</dbReference>
<dbReference type="Proteomes" id="UP000284794">
    <property type="component" value="Unassembled WGS sequence"/>
</dbReference>
<evidence type="ECO:0000313" key="8">
    <source>
        <dbReference type="EMBL" id="RHL68791.1"/>
    </source>
</evidence>
<name>A0A174ZNI0_9FIRM</name>
<dbReference type="PANTHER" id="PTHR11735:SF11">
    <property type="entry name" value="TRNA THREONYLCARBAMOYLADENOSINE BIOSYNTHESIS PROTEIN TSAB"/>
    <property type="match status" value="1"/>
</dbReference>
<evidence type="ECO:0000313" key="9">
    <source>
        <dbReference type="Proteomes" id="UP000095621"/>
    </source>
</evidence>
<dbReference type="NCBIfam" id="TIGR03725">
    <property type="entry name" value="T6A_YeaZ"/>
    <property type="match status" value="1"/>
</dbReference>
<dbReference type="InterPro" id="IPR000905">
    <property type="entry name" value="Gcp-like_dom"/>
</dbReference>
<feature type="region of interest" description="Disordered" evidence="1">
    <location>
        <begin position="209"/>
        <end position="233"/>
    </location>
</feature>
<dbReference type="EMBL" id="QSIS01000004">
    <property type="protein sequence ID" value="RHD09706.1"/>
    <property type="molecule type" value="Genomic_DNA"/>
</dbReference>
<reference evidence="9 10" key="1">
    <citation type="submission" date="2015-09" db="EMBL/GenBank/DDBJ databases">
        <authorList>
            <consortium name="Pathogen Informatics"/>
        </authorList>
    </citation>
    <scope>NUCLEOTIDE SEQUENCE [LARGE SCALE GENOMIC DNA]</scope>
    <source>
        <strain evidence="3 9">2789STDY5834875</strain>
        <strain evidence="4 10">2789STDY5834878</strain>
    </source>
</reference>
<dbReference type="GO" id="GO:0002949">
    <property type="term" value="P:tRNA threonylcarbamoyladenosine modification"/>
    <property type="evidence" value="ECO:0007669"/>
    <property type="project" value="InterPro"/>
</dbReference>
<dbReference type="Proteomes" id="UP000285844">
    <property type="component" value="Unassembled WGS sequence"/>
</dbReference>
<feature type="domain" description="Gcp-like" evidence="2">
    <location>
        <begin position="33"/>
        <end position="226"/>
    </location>
</feature>
<reference evidence="11 12" key="2">
    <citation type="submission" date="2018-08" db="EMBL/GenBank/DDBJ databases">
        <title>A genome reference for cultivated species of the human gut microbiota.</title>
        <authorList>
            <person name="Zou Y."/>
            <person name="Xue W."/>
            <person name="Luo G."/>
        </authorList>
    </citation>
    <scope>NUCLEOTIDE SEQUENCE [LARGE SCALE GENOMIC DNA]</scope>
    <source>
        <strain evidence="8 12">AF36-7BH</strain>
        <strain evidence="7 11">AM32-2AC</strain>
        <strain evidence="6 13">AM37-3BH</strain>
    </source>
</reference>
<dbReference type="Gene3D" id="3.30.420.40">
    <property type="match status" value="2"/>
</dbReference>
<dbReference type="Proteomes" id="UP000095621">
    <property type="component" value="Unassembled WGS sequence"/>
</dbReference>
<dbReference type="CDD" id="cd24032">
    <property type="entry name" value="ASKHA_NBD_TsaB"/>
    <property type="match status" value="1"/>
</dbReference>
<evidence type="ECO:0000313" key="13">
    <source>
        <dbReference type="Proteomes" id="UP000285844"/>
    </source>
</evidence>
<dbReference type="Proteomes" id="UP000285201">
    <property type="component" value="Unassembled WGS sequence"/>
</dbReference>
<dbReference type="GO" id="GO:0005829">
    <property type="term" value="C:cytosol"/>
    <property type="evidence" value="ECO:0007669"/>
    <property type="project" value="TreeGrafter"/>
</dbReference>
<dbReference type="RefSeq" id="WP_022098384.1">
    <property type="nucleotide sequence ID" value="NZ_CABIXW010000004.1"/>
</dbReference>
<dbReference type="SUPFAM" id="SSF53067">
    <property type="entry name" value="Actin-like ATPase domain"/>
    <property type="match status" value="2"/>
</dbReference>
<dbReference type="Pfam" id="PF00814">
    <property type="entry name" value="TsaD"/>
    <property type="match status" value="1"/>
</dbReference>
<evidence type="ECO:0000313" key="10">
    <source>
        <dbReference type="Proteomes" id="UP000095780"/>
    </source>
</evidence>
<dbReference type="EMBL" id="QSHM01000002">
    <property type="protein sequence ID" value="RHC14938.1"/>
    <property type="molecule type" value="Genomic_DNA"/>
</dbReference>
<evidence type="ECO:0000313" key="14">
    <source>
        <dbReference type="Proteomes" id="UP000481964"/>
    </source>
</evidence>
<accession>A0A174ZNI0</accession>
<sequence>MRILAIESSAVTASVAILEDDTLVAEYTINHKMTHSQTLLPMIDEIFSMVQLKPDDVDVIAVSKGPGSFTGLRIGAATGKGIALALDKKMVAVPTLAAMAYNLYGDSRYICPVMDARRKHLYSGIYTFDGDRLITVRDVNLESYDELAEELAGLDGQVVLVGDGVDVAGDVLKEQLGDKCVLAPAHIKTQRAGSVALLAKQMADNGEYTDADELKPDYLRPSQAEREKAQHES</sequence>
<dbReference type="GO" id="GO:0016740">
    <property type="term" value="F:transferase activity"/>
    <property type="evidence" value="ECO:0007669"/>
    <property type="project" value="UniProtKB-KW"/>
</dbReference>
<protein>
    <submittedName>
        <fullName evidence="4">UGMP family protein</fullName>
    </submittedName>
    <submittedName>
        <fullName evidence="5">tRNA (Adenosine(37)-N6)-threonylcarbamoyltransferase complex dimerization subunit type 1 TsaB</fullName>
    </submittedName>
</protein>
<reference evidence="5 14" key="3">
    <citation type="journal article" date="2019" name="Nat. Med.">
        <title>A library of human gut bacterial isolates paired with longitudinal multiomics data enables mechanistic microbiome research.</title>
        <authorList>
            <person name="Poyet M."/>
            <person name="Groussin M."/>
            <person name="Gibbons S.M."/>
            <person name="Avila-Pacheco J."/>
            <person name="Jiang X."/>
            <person name="Kearney S.M."/>
            <person name="Perrotta A.R."/>
            <person name="Berdy B."/>
            <person name="Zhao S."/>
            <person name="Lieberman T.D."/>
            <person name="Swanson P.K."/>
            <person name="Smith M."/>
            <person name="Roesemann S."/>
            <person name="Alexander J.E."/>
            <person name="Rich S.A."/>
            <person name="Livny J."/>
            <person name="Vlamakis H."/>
            <person name="Clish C."/>
            <person name="Bullock K."/>
            <person name="Deik A."/>
            <person name="Scott J."/>
            <person name="Pierce K.A."/>
            <person name="Xavier R.J."/>
            <person name="Alm E.J."/>
        </authorList>
    </citation>
    <scope>NUCLEOTIDE SEQUENCE [LARGE SCALE GENOMIC DNA]</scope>
    <source>
        <strain evidence="5 14">BIOML-A1</strain>
    </source>
</reference>
<keyword evidence="5" id="KW-0808">Transferase</keyword>
<dbReference type="EMBL" id="QROY01000005">
    <property type="protein sequence ID" value="RHL68791.1"/>
    <property type="molecule type" value="Genomic_DNA"/>
</dbReference>
<dbReference type="EMBL" id="WKRD01000001">
    <property type="protein sequence ID" value="MSC55849.1"/>
    <property type="molecule type" value="Genomic_DNA"/>
</dbReference>
<dbReference type="InterPro" id="IPR043129">
    <property type="entry name" value="ATPase_NBD"/>
</dbReference>
<evidence type="ECO:0000313" key="6">
    <source>
        <dbReference type="EMBL" id="RHC14938.1"/>
    </source>
</evidence>
<feature type="compositionally biased region" description="Basic and acidic residues" evidence="1">
    <location>
        <begin position="212"/>
        <end position="233"/>
    </location>
</feature>
<dbReference type="Proteomes" id="UP000481964">
    <property type="component" value="Unassembled WGS sequence"/>
</dbReference>
<dbReference type="OrthoDB" id="9784166at2"/>
<evidence type="ECO:0000313" key="11">
    <source>
        <dbReference type="Proteomes" id="UP000284794"/>
    </source>
</evidence>
<evidence type="ECO:0000256" key="1">
    <source>
        <dbReference type="SAM" id="MobiDB-lite"/>
    </source>
</evidence>
<evidence type="ECO:0000313" key="3">
    <source>
        <dbReference type="EMBL" id="CUQ78521.1"/>
    </source>
</evidence>